<comment type="subcellular location">
    <subcellularLocation>
        <location evidence="1">Cell envelope</location>
    </subcellularLocation>
</comment>
<evidence type="ECO:0000256" key="2">
    <source>
        <dbReference type="ARBA" id="ARBA00008520"/>
    </source>
</evidence>
<keyword evidence="5" id="KW-0472">Membrane</keyword>
<dbReference type="STRING" id="1121322.SAMN02745136_03332"/>
<dbReference type="Pfam" id="PF01547">
    <property type="entry name" value="SBP_bac_1"/>
    <property type="match status" value="1"/>
</dbReference>
<evidence type="ECO:0000313" key="7">
    <source>
        <dbReference type="Proteomes" id="UP000184386"/>
    </source>
</evidence>
<evidence type="ECO:0000256" key="1">
    <source>
        <dbReference type="ARBA" id="ARBA00004196"/>
    </source>
</evidence>
<dbReference type="SUPFAM" id="SSF53850">
    <property type="entry name" value="Periplasmic binding protein-like II"/>
    <property type="match status" value="1"/>
</dbReference>
<proteinExistence type="inferred from homology"/>
<evidence type="ECO:0000313" key="6">
    <source>
        <dbReference type="EMBL" id="SHK78060.1"/>
    </source>
</evidence>
<keyword evidence="5" id="KW-0812">Transmembrane</keyword>
<evidence type="ECO:0000256" key="3">
    <source>
        <dbReference type="ARBA" id="ARBA00022448"/>
    </source>
</evidence>
<dbReference type="AlphaFoldDB" id="A0A1M6V997"/>
<evidence type="ECO:0000256" key="4">
    <source>
        <dbReference type="ARBA" id="ARBA00022729"/>
    </source>
</evidence>
<keyword evidence="3" id="KW-0813">Transport</keyword>
<reference evidence="6 7" key="1">
    <citation type="submission" date="2016-11" db="EMBL/GenBank/DDBJ databases">
        <authorList>
            <person name="Jaros S."/>
            <person name="Januszkiewicz K."/>
            <person name="Wedrychowicz H."/>
        </authorList>
    </citation>
    <scope>NUCLEOTIDE SEQUENCE [LARGE SCALE GENOMIC DNA]</scope>
    <source>
        <strain evidence="6 7">DSM 15929</strain>
    </source>
</reference>
<dbReference type="Gene3D" id="3.40.190.10">
    <property type="entry name" value="Periplasmic binding protein-like II"/>
    <property type="match status" value="1"/>
</dbReference>
<dbReference type="EMBL" id="FRAC01000017">
    <property type="protein sequence ID" value="SHK78060.1"/>
    <property type="molecule type" value="Genomic_DNA"/>
</dbReference>
<dbReference type="Proteomes" id="UP000184386">
    <property type="component" value="Unassembled WGS sequence"/>
</dbReference>
<keyword evidence="5" id="KW-1133">Transmembrane helix</keyword>
<keyword evidence="4" id="KW-0732">Signal</keyword>
<dbReference type="InterPro" id="IPR050490">
    <property type="entry name" value="Bact_solute-bd_prot1"/>
</dbReference>
<dbReference type="RefSeq" id="WP_073277973.1">
    <property type="nucleotide sequence ID" value="NZ_FRAC01000017.1"/>
</dbReference>
<dbReference type="OrthoDB" id="362670at2"/>
<protein>
    <submittedName>
        <fullName evidence="6">ABC-type glycerol-3-phosphate transport system, substrate-binding protein</fullName>
    </submittedName>
</protein>
<comment type="similarity">
    <text evidence="2">Belongs to the bacterial solute-binding protein 1 family.</text>
</comment>
<feature type="transmembrane region" description="Helical" evidence="5">
    <location>
        <begin position="7"/>
        <end position="24"/>
    </location>
</feature>
<dbReference type="PANTHER" id="PTHR43649">
    <property type="entry name" value="ARABINOSE-BINDING PROTEIN-RELATED"/>
    <property type="match status" value="1"/>
</dbReference>
<gene>
    <name evidence="6" type="ORF">SAMN02745136_03332</name>
</gene>
<accession>A0A1M6V997</accession>
<evidence type="ECO:0000256" key="5">
    <source>
        <dbReference type="SAM" id="Phobius"/>
    </source>
</evidence>
<dbReference type="GO" id="GO:0030313">
    <property type="term" value="C:cell envelope"/>
    <property type="evidence" value="ECO:0007669"/>
    <property type="project" value="UniProtKB-SubCell"/>
</dbReference>
<sequence>MHKIRRILPFVIIAGISILVLIKVNQVLNESDTVSSIDTSSSQEEVVLDFYIWDDETSYIRPVANAYTAYHKNVTINLHPLDSDFYDDVIKLLLDGDTKIDLLGVRGISLLVQMKEKLLDITSDIKNNKLDVTAYGNMYNNVSIGGEYYGLPTRSTCWFLLYNKDLFEQYDVPYPGQMTWDEYRNLALTMTHGTDKNKVYGGFWPAWFLNFGAIQRSSYLIDDDLTYTKKSLEMLNNFYNVDKSHISYKQMAITNDIVDYLSLFENNKIAMMPQGEWIINMLFEYEKEHTDCVDWDIAPMPVFNDQKPDPVTWGQYQFASIAKNTQYPKESFQFLQFLCGEEGARIYAENGIIHAYCNDEIKQLYLNKVGKKSASYFYEAKKVQEELAVPNYQELYAAFKPIAKDYLLGKITIDQAMAQLKEKRNQIYEN</sequence>
<name>A0A1M6V997_9FIRM</name>
<dbReference type="PANTHER" id="PTHR43649:SF31">
    <property type="entry name" value="SN-GLYCEROL-3-PHOSPHATE-BINDING PERIPLASMIC PROTEIN UGPB"/>
    <property type="match status" value="1"/>
</dbReference>
<organism evidence="6 7">
    <name type="scientific">Anaerocolumna jejuensis DSM 15929</name>
    <dbReference type="NCBI Taxonomy" id="1121322"/>
    <lineage>
        <taxon>Bacteria</taxon>
        <taxon>Bacillati</taxon>
        <taxon>Bacillota</taxon>
        <taxon>Clostridia</taxon>
        <taxon>Lachnospirales</taxon>
        <taxon>Lachnospiraceae</taxon>
        <taxon>Anaerocolumna</taxon>
    </lineage>
</organism>
<keyword evidence="7" id="KW-1185">Reference proteome</keyword>
<dbReference type="InterPro" id="IPR006059">
    <property type="entry name" value="SBP"/>
</dbReference>